<keyword evidence="2" id="KW-1185">Reference proteome</keyword>
<accession>A0ACC1QXU9</accession>
<gene>
    <name evidence="1" type="ORF">NLG97_g3948</name>
</gene>
<sequence>MASPSADKALWPAIGGIFDLTLHFEESFLDIPSSAIFTLASALVLWNYRKSRLYFRHGTLLGAKLASVFAIGAIQAANIALRSTRASFRTETTIPALSLDLLAAVALGVVLYVEHRRAIRSSAFVAVYLLVSIFIDVIKTRSFFSRQGLHALGGLATASACLRGVLLGLEEIPKTHLLIDASLQKTLNRETVSGYWSRALFLYLNPLFLRGARAILKLPDLGTLSPEFASKRLYAPLKKKWQKKKNTPKHKLFKTCFSVWKGLFFVILVPRVCNSVMSFSQPFILYRVIALFGKGVSETSTRERVVLLLATIVSFVGQSLTKATTAHLKNRLVTRIRGALICLLLDKSLHLSQKEATKSSALTLMSTDIEGITEGLPAIQEFVITALEVGFGVFFLSRFVGRSCFTVLVPLVLSAGAMHYCGKWMAAALKTWNGTIESRVAKTSKIVGQLTAIKMFGLGATIEKHLQGLRETEIAASKKYRNVQALAQIPLLCADLMTPVVVIAAALFWRTFDGRLSAATVFPSLSIIVLVKGPLTMLITSIPSLRSMLACFDRLQDFLLLEERKDPRTFSDALGEATVVRFDKATLAPVGADKAVLKDVSFDIKSGSINGIVGSNGSGKSLLLQSALGETELLEGAITLEVKDVGYCGQNVWLRNASVKDNIIGPRPYNERLFNQVLKCSLLEEDIKRLPGGVEYVVGTGGAKLSGGQRQRLALARTLFAQMSLVLLDDVFSSLDRKTALSILVRLCGPNGFFREYGTTVILTSYLPEVNEVIDQMLAIDQDGHVTVDCSMHKDNTRVKFAEAMDIRESAAPNNDDEKDEESLHKPLATESPNEVSELEVMFDKKRTRKLYRLFFGPIGMLRTVLWSLSMLVVSAGEVLPEIYMRIWIEIDPDNNLYFIGYASIAAVTCVLFAIVFAFLCNYLTPRAALSLHQQLARTVVRGTIAFLGATDKGVLVNRFSQDMSLLARNLPISFMRTVYIFWTAVIQTGITASGGTYMSIVIPFIVIAFYFVQKFYLRTSRQIRALDLETKSPLYTHFEETAEGLLCIRGFGWQAENLERGFEFLEESQKAFYCMACIQQWLGLVIGLLVAALGTILIAFALFTETTSDSAIGLAFFNLMIFGQTLEILIIAWTGLETSVGALARLQEFMETTPREPVAEAASQVPERWPSAGHVEFENVSAQYNDEAGQEPVLRSISLAVPAGTKMGLIGRTGSGKSSLFLALLGFLRCSGAIKVDGIDISTIPPDTLRSRVVTVSQDQIKLEASIRVNLLPFTLNIPTGALDEKQQAQAQEKDAKLRALLERLGLWSHLEGKSGLDTMLDDAGYSHGEMQLFCLARGILRHQDTGSKLVLMDEVTSSVAHDREGVVQELMKEYFADCTVLVIGHRKSSVQNVDLTVELSKVRPVSAGRRRDVVMDSTANTDNAFWPPLQSLYDVTLKFEETISSTLSTVAIVVLSPVIVFHYLKEPIYVRHSSLLWVKLQLLSIWWPRLQLPPSFMLSIAIRASTLLSLYLLLGVFFDAMKSRSFFIRPGLVDIGALAVASSAIRLTLVLLEEVPKTRWLIDKTLLESIGPEGTGGYLSRTFFVFLNPLFLTGYRTAIAMQHLSNLGPSFSSEILHRHLKSFWNGPRGITKSSLAMTCFKAWKAFFLAVFIPRLLASVFSFAQPFLLYLVIEAVDDPTVSNIERGLLVGATATCFIGSAVAKMTTAHMSYRQATRVRGGLIAQISDKNLHLSQAEAKKSAAVTLMSNDVDGIAAGLLRCYDIIVTFIEVNFVLVPLVLSTIAAHFFGKWIAARFTAWDASIQSRVAKTSRVLGQIQAIKMFGLGPTISTYLQQLRVDEIDISKGYRGLESAFAVPVVCAELITPVVVVAAAVFWKSFDGGFSASTVFPSLSLIALIKDPLAVLLLAYPSFTTMVGCFERVETFLRLEERADPRIISGGIELADESGASVAEKPPMIQFVNANIGPPGSQTPILHDLNFTLRSGSTTGVAGPNGSGKSLLLQSILGETELINGTIRLGKRFVAFCSQLVWLRNVSLKDNIIGSFAFDAVLFEKVIKCCLLAEDIAHLAGGVDYIVGSGWLQTQWSSLDRKTARSILLHLCGENGLLKELQSTVVIATYLPECLDIVDQVILLDGNGHAKLETNVKDESARRKIIRSFNVPEDSTSEEREKKEQEDIRRSLVNRAMTSPNLSQSKASHRFGDWSLYGLFLSPVGKLKLVFWLLLMISASSGGSLPDIYMRVWIDLYPENNLYFIGYAGIAMITCFIFGLCGAIYFIYFIPRSANGLHERALDTVLCATIGFLGSTDNGVILNRFSQDMSLIAQRLPLFFIRTVSVLFQTTIQTGVIVSGSSYMAVGLPLIAFAVFLVQRFYLRTSRQVRALDLEARSPLYTHFEETAEGLLHIRAFGSEQNNLQNALKLLDASQKAYYYQFCVQQWLGIVLGLLVAATATILVAIALFVGDSTSQTAIGLSFLNLILFAKTLEALVTAWTGMETCITGLERLRDLIEGTPQEQRKNVVKVPESWPSTGDIELSNVSALYDDDETQQNILKNICLSIPAGQKVGIVGRTGSGKSSLFLALLGFLKYDGTIKIDGIDISAVPFDVLRSRIVVLSQDRLNLDATIRINLLPFTLNTSTSDQNEAGRQMAVRKDAALQHLLTRLGIWMHIDGKGGLDANVEDAGYSHGEMQLFCLARAIQRCEDTGSKVVLIDEATSSVEDGKEKLARGLMKEYFAQCTVLVIGHKESSLRGVDYTVALSQGEVVQDGSSPDETDEGRVDPS</sequence>
<organism evidence="1 2">
    <name type="scientific">Lecanicillium saksenae</name>
    <dbReference type="NCBI Taxonomy" id="468837"/>
    <lineage>
        <taxon>Eukaryota</taxon>
        <taxon>Fungi</taxon>
        <taxon>Dikarya</taxon>
        <taxon>Ascomycota</taxon>
        <taxon>Pezizomycotina</taxon>
        <taxon>Sordariomycetes</taxon>
        <taxon>Hypocreomycetidae</taxon>
        <taxon>Hypocreales</taxon>
        <taxon>Cordycipitaceae</taxon>
        <taxon>Lecanicillium</taxon>
    </lineage>
</organism>
<name>A0ACC1QXU9_9HYPO</name>
<comment type="caution">
    <text evidence="1">The sequence shown here is derived from an EMBL/GenBank/DDBJ whole genome shotgun (WGS) entry which is preliminary data.</text>
</comment>
<dbReference type="Proteomes" id="UP001148737">
    <property type="component" value="Unassembled WGS sequence"/>
</dbReference>
<dbReference type="EMBL" id="JANAKD010000358">
    <property type="protein sequence ID" value="KAJ3494640.1"/>
    <property type="molecule type" value="Genomic_DNA"/>
</dbReference>
<proteinExistence type="predicted"/>
<reference evidence="1" key="1">
    <citation type="submission" date="2022-07" db="EMBL/GenBank/DDBJ databases">
        <title>Genome Sequence of Lecanicillium saksenae.</title>
        <authorList>
            <person name="Buettner E."/>
        </authorList>
    </citation>
    <scope>NUCLEOTIDE SEQUENCE</scope>
    <source>
        <strain evidence="1">VT-O1</strain>
    </source>
</reference>
<protein>
    <submittedName>
        <fullName evidence="1">Uncharacterized protein</fullName>
    </submittedName>
</protein>
<evidence type="ECO:0000313" key="1">
    <source>
        <dbReference type="EMBL" id="KAJ3494640.1"/>
    </source>
</evidence>
<evidence type="ECO:0000313" key="2">
    <source>
        <dbReference type="Proteomes" id="UP001148737"/>
    </source>
</evidence>